<organism evidence="2 3">
    <name type="scientific">Mytilus coruscus</name>
    <name type="common">Sea mussel</name>
    <dbReference type="NCBI Taxonomy" id="42192"/>
    <lineage>
        <taxon>Eukaryota</taxon>
        <taxon>Metazoa</taxon>
        <taxon>Spiralia</taxon>
        <taxon>Lophotrochozoa</taxon>
        <taxon>Mollusca</taxon>
        <taxon>Bivalvia</taxon>
        <taxon>Autobranchia</taxon>
        <taxon>Pteriomorphia</taxon>
        <taxon>Mytilida</taxon>
        <taxon>Mytiloidea</taxon>
        <taxon>Mytilidae</taxon>
        <taxon>Mytilinae</taxon>
        <taxon>Mytilus</taxon>
    </lineage>
</organism>
<keyword evidence="3" id="KW-1185">Reference proteome</keyword>
<dbReference type="OrthoDB" id="115435at2759"/>
<dbReference type="Proteomes" id="UP000507470">
    <property type="component" value="Unassembled WGS sequence"/>
</dbReference>
<gene>
    <name evidence="2" type="ORF">MCOR_15267</name>
</gene>
<dbReference type="AlphaFoldDB" id="A0A6J8B5M4"/>
<dbReference type="FunFam" id="1.10.340.70:FF:000001">
    <property type="entry name" value="Retrovirus-related Pol polyprotein from transposon gypsy-like Protein"/>
    <property type="match status" value="1"/>
</dbReference>
<dbReference type="Pfam" id="PF17921">
    <property type="entry name" value="Integrase_H2C2"/>
    <property type="match status" value="1"/>
</dbReference>
<reference evidence="2 3" key="1">
    <citation type="submission" date="2020-06" db="EMBL/GenBank/DDBJ databases">
        <authorList>
            <person name="Li R."/>
            <person name="Bekaert M."/>
        </authorList>
    </citation>
    <scope>NUCLEOTIDE SEQUENCE [LARGE SCALE GENOMIC DNA]</scope>
    <source>
        <strain evidence="3">wild</strain>
    </source>
</reference>
<protein>
    <recommendedName>
        <fullName evidence="1">Integrase zinc-binding domain-containing protein</fullName>
    </recommendedName>
</protein>
<accession>A0A6J8B5M4</accession>
<dbReference type="EMBL" id="CACVKT020002645">
    <property type="protein sequence ID" value="CAC5379175.1"/>
    <property type="molecule type" value="Genomic_DNA"/>
</dbReference>
<evidence type="ECO:0000313" key="2">
    <source>
        <dbReference type="EMBL" id="CAC5379175.1"/>
    </source>
</evidence>
<proteinExistence type="predicted"/>
<evidence type="ECO:0000259" key="1">
    <source>
        <dbReference type="Pfam" id="PF17921"/>
    </source>
</evidence>
<dbReference type="Gene3D" id="1.10.340.70">
    <property type="match status" value="1"/>
</dbReference>
<feature type="domain" description="Integrase zinc-binding" evidence="1">
    <location>
        <begin position="136"/>
        <end position="175"/>
    </location>
</feature>
<evidence type="ECO:0000313" key="3">
    <source>
        <dbReference type="Proteomes" id="UP000507470"/>
    </source>
</evidence>
<sequence>MSRHPRFECTNESCVDCVVKSQIPSNETSKFDRICPISVDENTETPKRAEPNWIPIWETDTLEEMQSEDRAIGPIRQLRLEFDEKPQKRQFQHLDGDAKILWTQWPSLEIVDGLLYRQIENKIGQNILQLVAPKVFRDINFKELHENRMAGHFGRDHTLSSIRRRFYWSGMSDELNDGVPVVTYVHALNLDQVLGELLCASLK</sequence>
<name>A0A6J8B5M4_MYTCO</name>
<dbReference type="InterPro" id="IPR041588">
    <property type="entry name" value="Integrase_H2C2"/>
</dbReference>